<dbReference type="InterPro" id="IPR041234">
    <property type="entry name" value="RavJ-like_C"/>
</dbReference>
<dbReference type="EMBL" id="JBHSAB010000001">
    <property type="protein sequence ID" value="MFC3907458.1"/>
    <property type="molecule type" value="Genomic_DNA"/>
</dbReference>
<comment type="caution">
    <text evidence="2">The sequence shown here is derived from an EMBL/GenBank/DDBJ whole genome shotgun (WGS) entry which is preliminary data.</text>
</comment>
<keyword evidence="3" id="KW-1185">Reference proteome</keyword>
<feature type="non-terminal residue" evidence="2">
    <location>
        <position position="1"/>
    </location>
</feature>
<protein>
    <submittedName>
        <fullName evidence="2">DUF5617 domain-containing protein</fullName>
    </submittedName>
</protein>
<evidence type="ECO:0000259" key="1">
    <source>
        <dbReference type="Pfam" id="PF18493"/>
    </source>
</evidence>
<sequence length="509" mass="58229">DREAWQQLFERTAHAEALLKLLQVKCISLLLESKNLTEIGNFWPILIEELTEKLGSENQVVKWLHTLPASLQQRFIQRLLKTHGYPVTALSQPLLVSEAFNLGLQEGYLSHLKSEQPVIMRDKDLRGIDLSALDLTNIELINCDLRLTGIFKNKTITKAHIEENRLDKKFFIQLFLDGNIEAIKLALSSTKAFSLFDEKYKGMNIFSYMGDSEFRRFHGIDRSIWRQLVYHIYQALIESPYFTPQYLARSGVLSSIVKYKYADLMRTFIESPKCSTEAFKRVIESSYQLKTESTILYDIISGLSESQADKQVLLTMADMVLQSSHMKPEILLVKHRGYYDALTQALSLGQTEMILKILNSPCCNDVTVRTAMKTTDYLMMNYKAKGYWTLLNNYINPPPSYQAIYQKTKGSEFNKACALLSDYTKGGSAALRFFCGHWNRHYIKEVGQILQQVKSGQLSTLDELITALHQINPTNKTGSLTARTLFIVREQKKTVRAPEVAPEPSGYRL</sequence>
<gene>
    <name evidence="2" type="ORF">ACFORL_00005</name>
</gene>
<evidence type="ECO:0000313" key="2">
    <source>
        <dbReference type="EMBL" id="MFC3907458.1"/>
    </source>
</evidence>
<feature type="domain" description="RavJ-like C-terminal" evidence="1">
    <location>
        <begin position="399"/>
        <end position="487"/>
    </location>
</feature>
<dbReference type="RefSeq" id="WP_382339839.1">
    <property type="nucleotide sequence ID" value="NZ_JBHSAB010000001.1"/>
</dbReference>
<reference evidence="3" key="1">
    <citation type="journal article" date="2019" name="Int. J. Syst. Evol. Microbiol.">
        <title>The Global Catalogue of Microorganisms (GCM) 10K type strain sequencing project: providing services to taxonomists for standard genome sequencing and annotation.</title>
        <authorList>
            <consortium name="The Broad Institute Genomics Platform"/>
            <consortium name="The Broad Institute Genome Sequencing Center for Infectious Disease"/>
            <person name="Wu L."/>
            <person name="Ma J."/>
        </authorList>
    </citation>
    <scope>NUCLEOTIDE SEQUENCE [LARGE SCALE GENOMIC DNA]</scope>
    <source>
        <strain evidence="3">CCUG 59858</strain>
    </source>
</reference>
<dbReference type="Pfam" id="PF18493">
    <property type="entry name" value="DUF5617"/>
    <property type="match status" value="1"/>
</dbReference>
<dbReference type="Proteomes" id="UP001595758">
    <property type="component" value="Unassembled WGS sequence"/>
</dbReference>
<accession>A0ABV8CB00</accession>
<name>A0ABV8CB00_9GAMM</name>
<proteinExistence type="predicted"/>
<organism evidence="2 3">
    <name type="scientific">Legionella dresdenensis</name>
    <dbReference type="NCBI Taxonomy" id="450200"/>
    <lineage>
        <taxon>Bacteria</taxon>
        <taxon>Pseudomonadati</taxon>
        <taxon>Pseudomonadota</taxon>
        <taxon>Gammaproteobacteria</taxon>
        <taxon>Legionellales</taxon>
        <taxon>Legionellaceae</taxon>
        <taxon>Legionella</taxon>
    </lineage>
</organism>
<evidence type="ECO:0000313" key="3">
    <source>
        <dbReference type="Proteomes" id="UP001595758"/>
    </source>
</evidence>